<dbReference type="SUPFAM" id="SSF63829">
    <property type="entry name" value="Calcium-dependent phosphotriesterase"/>
    <property type="match status" value="1"/>
</dbReference>
<dbReference type="PANTHER" id="PTHR42060:SF1">
    <property type="entry name" value="NHL REPEAT-CONTAINING PROTEIN"/>
    <property type="match status" value="1"/>
</dbReference>
<reference evidence="1 2" key="1">
    <citation type="submission" date="2018-05" db="EMBL/GenBank/DDBJ databases">
        <title>Genome sequencing and assembly of the regulated plant pathogen Lachnellula willkommii and related sister species for the development of diagnostic species identification markers.</title>
        <authorList>
            <person name="Giroux E."/>
            <person name="Bilodeau G."/>
        </authorList>
    </citation>
    <scope>NUCLEOTIDE SEQUENCE [LARGE SCALE GENOMIC DNA]</scope>
    <source>
        <strain evidence="1 2">CBS 268.59</strain>
    </source>
</reference>
<dbReference type="InterPro" id="IPR011042">
    <property type="entry name" value="6-blade_b-propeller_TolB-like"/>
</dbReference>
<dbReference type="OrthoDB" id="9977941at2759"/>
<dbReference type="Proteomes" id="UP000469558">
    <property type="component" value="Unassembled WGS sequence"/>
</dbReference>
<dbReference type="PANTHER" id="PTHR42060">
    <property type="entry name" value="NHL REPEAT-CONTAINING PROTEIN-RELATED"/>
    <property type="match status" value="1"/>
</dbReference>
<evidence type="ECO:0000313" key="1">
    <source>
        <dbReference type="EMBL" id="TVY64179.1"/>
    </source>
</evidence>
<feature type="non-terminal residue" evidence="1">
    <location>
        <position position="320"/>
    </location>
</feature>
<sequence length="320" mass="33804">MSTKGGTHDPGLTALIPSHTIATFPTGTFLENLAVRPNGTLLLSSMNTGEIFFLDPHHASPQSTVLLLHSFNAASSQEPVSTSESAYGNSYTAEALVEDPNTPDVFYTFSGIHTRPNTWSIFSLDLRNFSPSDPTRITVTKVAPVPTATWLNGGTMLPSGILLIAESNQGQILSYNLNTRTLGVWLDHDLLGRVTGRPEWPGVNGLQYFRGSVFATVSDRAILVKMAVTPDGAYEEGSLEVVAEDITGDDLAFDERGNVYVATNPAQSVMKLSGIGGGKLGLRETVIGGEGVAETAGPTAVAFGRGVDAESIYVTTTGGL</sequence>
<name>A0A8T9BUU6_9HELO</name>
<keyword evidence="2" id="KW-1185">Reference proteome</keyword>
<dbReference type="InterPro" id="IPR052998">
    <property type="entry name" value="Hetero-Diels-Alderase-like"/>
</dbReference>
<comment type="caution">
    <text evidence="1">The sequence shown here is derived from an EMBL/GenBank/DDBJ whole genome shotgun (WGS) entry which is preliminary data.</text>
</comment>
<gene>
    <name evidence="1" type="ORF">LSUE1_G008205</name>
</gene>
<protein>
    <recommendedName>
        <fullName evidence="3">SMP-30/Gluconolactonase/LRE-like region domain-containing protein</fullName>
    </recommendedName>
</protein>
<dbReference type="Gene3D" id="2.120.10.30">
    <property type="entry name" value="TolB, C-terminal domain"/>
    <property type="match status" value="1"/>
</dbReference>
<organism evidence="1 2">
    <name type="scientific">Lachnellula suecica</name>
    <dbReference type="NCBI Taxonomy" id="602035"/>
    <lineage>
        <taxon>Eukaryota</taxon>
        <taxon>Fungi</taxon>
        <taxon>Dikarya</taxon>
        <taxon>Ascomycota</taxon>
        <taxon>Pezizomycotina</taxon>
        <taxon>Leotiomycetes</taxon>
        <taxon>Helotiales</taxon>
        <taxon>Lachnaceae</taxon>
        <taxon>Lachnellula</taxon>
    </lineage>
</organism>
<dbReference type="EMBL" id="QGMK01001827">
    <property type="protein sequence ID" value="TVY64179.1"/>
    <property type="molecule type" value="Genomic_DNA"/>
</dbReference>
<proteinExistence type="predicted"/>
<evidence type="ECO:0000313" key="2">
    <source>
        <dbReference type="Proteomes" id="UP000469558"/>
    </source>
</evidence>
<accession>A0A8T9BUU6</accession>
<evidence type="ECO:0008006" key="3">
    <source>
        <dbReference type="Google" id="ProtNLM"/>
    </source>
</evidence>
<dbReference type="AlphaFoldDB" id="A0A8T9BUU6"/>